<dbReference type="GO" id="GO:0051301">
    <property type="term" value="P:cell division"/>
    <property type="evidence" value="ECO:0007669"/>
    <property type="project" value="InterPro"/>
</dbReference>
<evidence type="ECO:0000256" key="3">
    <source>
        <dbReference type="ARBA" id="ARBA00022960"/>
    </source>
</evidence>
<dbReference type="GO" id="GO:0005886">
    <property type="term" value="C:plasma membrane"/>
    <property type="evidence" value="ECO:0007669"/>
    <property type="project" value="TreeGrafter"/>
</dbReference>
<evidence type="ECO:0000256" key="4">
    <source>
        <dbReference type="ARBA" id="ARBA00022989"/>
    </source>
</evidence>
<gene>
    <name evidence="8" type="ORF">IAC75_07285</name>
</gene>
<feature type="transmembrane region" description="Helical" evidence="7">
    <location>
        <begin position="415"/>
        <end position="433"/>
    </location>
</feature>
<dbReference type="PANTHER" id="PTHR30474:SF1">
    <property type="entry name" value="PEPTIDOGLYCAN GLYCOSYLTRANSFERASE MRDB"/>
    <property type="match status" value="1"/>
</dbReference>
<evidence type="ECO:0000256" key="1">
    <source>
        <dbReference type="ARBA" id="ARBA00004141"/>
    </source>
</evidence>
<accession>A0A9D1T1Z7</accession>
<dbReference type="GO" id="GO:0032153">
    <property type="term" value="C:cell division site"/>
    <property type="evidence" value="ECO:0007669"/>
    <property type="project" value="TreeGrafter"/>
</dbReference>
<dbReference type="Proteomes" id="UP000886812">
    <property type="component" value="Unassembled WGS sequence"/>
</dbReference>
<feature type="transmembrane region" description="Helical" evidence="7">
    <location>
        <begin position="88"/>
        <end position="111"/>
    </location>
</feature>
<keyword evidence="2 7" id="KW-0812">Transmembrane</keyword>
<keyword evidence="5 7" id="KW-0472">Membrane</keyword>
<evidence type="ECO:0000256" key="7">
    <source>
        <dbReference type="SAM" id="Phobius"/>
    </source>
</evidence>
<proteinExistence type="predicted"/>
<comment type="caution">
    <text evidence="8">The sequence shown here is derived from an EMBL/GenBank/DDBJ whole genome shotgun (WGS) entry which is preliminary data.</text>
</comment>
<evidence type="ECO:0000256" key="6">
    <source>
        <dbReference type="SAM" id="MobiDB-lite"/>
    </source>
</evidence>
<sequence length="466" mass="50293">MSSTVIADRSRLASIFDAGWDFLRRADKLTPAVILALSALGVAGIFASGSFDGGDEWRKQIAFIGVGIAAYCAVAAVDFRVYKRFANWIYLAGTALLVPIAVFGVFKIGGVDFIHAVNGAYRWYFLGSMSVQPSEFAKVSTLIFLASLLSVKPLGAFRASFPTVWRAALGAGVPFALVFVEPDLGSSLVYVPVLFALLFAANLSARFFAIVGAAGALLAAAVAVDLHFYRERILDYIELRTEETGRAPQNPAAEIRSRENRDVYGYEKDSYLFLLKDYQRERLLSFVDPQTIDPNGIGSSWNVRQSLISVGKGGLTGAGFNRGTQAKLGYLPELAAHNDFLFSVIAEEYGFAGSAALVCAYGVLLFRTVVIGLRSRDAFGLLLTVGAATMMSVHILINIGMNIGIMPVTGLSLPFLSYGGSFVLSCFIVFGLVQSVHCHTKHSGAEQDSENPERAEAKPRRAEFPA</sequence>
<reference evidence="8" key="1">
    <citation type="submission" date="2020-10" db="EMBL/GenBank/DDBJ databases">
        <authorList>
            <person name="Gilroy R."/>
        </authorList>
    </citation>
    <scope>NUCLEOTIDE SEQUENCE</scope>
    <source>
        <strain evidence="8">10669</strain>
    </source>
</reference>
<feature type="transmembrane region" description="Helical" evidence="7">
    <location>
        <begin position="378"/>
        <end position="403"/>
    </location>
</feature>
<name>A0A9D1T1Z7_9BACT</name>
<dbReference type="Pfam" id="PF01098">
    <property type="entry name" value="FTSW_RODA_SPOVE"/>
    <property type="match status" value="2"/>
</dbReference>
<keyword evidence="4 7" id="KW-1133">Transmembrane helix</keyword>
<feature type="transmembrane region" description="Helical" evidence="7">
    <location>
        <begin position="186"/>
        <end position="203"/>
    </location>
</feature>
<evidence type="ECO:0000313" key="9">
    <source>
        <dbReference type="Proteomes" id="UP000886812"/>
    </source>
</evidence>
<feature type="transmembrane region" description="Helical" evidence="7">
    <location>
        <begin position="349"/>
        <end position="366"/>
    </location>
</feature>
<dbReference type="PANTHER" id="PTHR30474">
    <property type="entry name" value="CELL CYCLE PROTEIN"/>
    <property type="match status" value="1"/>
</dbReference>
<dbReference type="GO" id="GO:0015648">
    <property type="term" value="F:lipid-linked peptidoglycan transporter activity"/>
    <property type="evidence" value="ECO:0007669"/>
    <property type="project" value="TreeGrafter"/>
</dbReference>
<dbReference type="InterPro" id="IPR001182">
    <property type="entry name" value="FtsW/RodA"/>
</dbReference>
<feature type="region of interest" description="Disordered" evidence="6">
    <location>
        <begin position="443"/>
        <end position="466"/>
    </location>
</feature>
<feature type="transmembrane region" description="Helical" evidence="7">
    <location>
        <begin position="29"/>
        <end position="49"/>
    </location>
</feature>
<comment type="subcellular location">
    <subcellularLocation>
        <location evidence="1">Membrane</location>
        <topology evidence="1">Multi-pass membrane protein</topology>
    </subcellularLocation>
</comment>
<reference evidence="8" key="2">
    <citation type="journal article" date="2021" name="PeerJ">
        <title>Extensive microbial diversity within the chicken gut microbiome revealed by metagenomics and culture.</title>
        <authorList>
            <person name="Gilroy R."/>
            <person name="Ravi A."/>
            <person name="Getino M."/>
            <person name="Pursley I."/>
            <person name="Horton D.L."/>
            <person name="Alikhan N.F."/>
            <person name="Baker D."/>
            <person name="Gharbi K."/>
            <person name="Hall N."/>
            <person name="Watson M."/>
            <person name="Adriaenssens E.M."/>
            <person name="Foster-Nyarko E."/>
            <person name="Jarju S."/>
            <person name="Secka A."/>
            <person name="Antonio M."/>
            <person name="Oren A."/>
            <person name="Chaudhuri R.R."/>
            <person name="La Ragione R."/>
            <person name="Hildebrand F."/>
            <person name="Pallen M.J."/>
        </authorList>
    </citation>
    <scope>NUCLEOTIDE SEQUENCE</scope>
    <source>
        <strain evidence="8">10669</strain>
    </source>
</reference>
<dbReference type="EMBL" id="DVOG01000192">
    <property type="protein sequence ID" value="HIV04929.1"/>
    <property type="molecule type" value="Genomic_DNA"/>
</dbReference>
<evidence type="ECO:0000256" key="2">
    <source>
        <dbReference type="ARBA" id="ARBA00022692"/>
    </source>
</evidence>
<evidence type="ECO:0000313" key="8">
    <source>
        <dbReference type="EMBL" id="HIV04929.1"/>
    </source>
</evidence>
<keyword evidence="3" id="KW-0133">Cell shape</keyword>
<dbReference type="GO" id="GO:0008360">
    <property type="term" value="P:regulation of cell shape"/>
    <property type="evidence" value="ECO:0007669"/>
    <property type="project" value="UniProtKB-KW"/>
</dbReference>
<dbReference type="AlphaFoldDB" id="A0A9D1T1Z7"/>
<protein>
    <submittedName>
        <fullName evidence="8">Rod shape-determining protein RodA</fullName>
    </submittedName>
</protein>
<feature type="compositionally biased region" description="Basic and acidic residues" evidence="6">
    <location>
        <begin position="451"/>
        <end position="466"/>
    </location>
</feature>
<evidence type="ECO:0000256" key="5">
    <source>
        <dbReference type="ARBA" id="ARBA00023136"/>
    </source>
</evidence>
<feature type="transmembrane region" description="Helical" evidence="7">
    <location>
        <begin position="210"/>
        <end position="229"/>
    </location>
</feature>
<feature type="transmembrane region" description="Helical" evidence="7">
    <location>
        <begin position="61"/>
        <end position="81"/>
    </location>
</feature>
<organism evidence="8 9">
    <name type="scientific">Candidatus Spyradosoma merdigallinarum</name>
    <dbReference type="NCBI Taxonomy" id="2840950"/>
    <lineage>
        <taxon>Bacteria</taxon>
        <taxon>Pseudomonadati</taxon>
        <taxon>Verrucomicrobiota</taxon>
        <taxon>Opitutia</taxon>
        <taxon>Opitutia incertae sedis</taxon>
        <taxon>Candidatus Spyradosoma</taxon>
    </lineage>
</organism>
<dbReference type="NCBIfam" id="NF037961">
    <property type="entry name" value="RodA_shape"/>
    <property type="match status" value="1"/>
</dbReference>